<dbReference type="PANTHER" id="PTHR47245:SF2">
    <property type="entry name" value="PEPTIDYL-PROLYL CIS-TRANS ISOMERASE HP_0175-RELATED"/>
    <property type="match status" value="1"/>
</dbReference>
<organism evidence="7 8">
    <name type="scientific">Ketobacter alkanivorans</name>
    <dbReference type="NCBI Taxonomy" id="1917421"/>
    <lineage>
        <taxon>Bacteria</taxon>
        <taxon>Pseudomonadati</taxon>
        <taxon>Pseudomonadota</taxon>
        <taxon>Gammaproteobacteria</taxon>
        <taxon>Pseudomonadales</taxon>
        <taxon>Ketobacteraceae</taxon>
        <taxon>Ketobacter</taxon>
    </lineage>
</organism>
<gene>
    <name evidence="7" type="ORF">Kalk_00460</name>
</gene>
<keyword evidence="5" id="KW-1133">Transmembrane helix</keyword>
<evidence type="ECO:0000256" key="1">
    <source>
        <dbReference type="ARBA" id="ARBA00000971"/>
    </source>
</evidence>
<comment type="similarity">
    <text evidence="2">Belongs to the PpiC/parvulin rotamase family.</text>
</comment>
<evidence type="ECO:0000313" key="8">
    <source>
        <dbReference type="Proteomes" id="UP000235116"/>
    </source>
</evidence>
<dbReference type="Pfam" id="PF13145">
    <property type="entry name" value="Rotamase_2"/>
    <property type="match status" value="1"/>
</dbReference>
<reference evidence="8" key="1">
    <citation type="submission" date="2017-08" db="EMBL/GenBank/DDBJ databases">
        <title>Direct submision.</title>
        <authorList>
            <person name="Kim S.-J."/>
            <person name="Rhee S.-K."/>
        </authorList>
    </citation>
    <scope>NUCLEOTIDE SEQUENCE [LARGE SCALE GENOMIC DNA]</scope>
    <source>
        <strain evidence="8">GI5</strain>
    </source>
</reference>
<dbReference type="AlphaFoldDB" id="A0A2K9LJP6"/>
<dbReference type="KEGG" id="kak:Kalk_00460"/>
<dbReference type="InterPro" id="IPR050245">
    <property type="entry name" value="PrsA_foldase"/>
</dbReference>
<dbReference type="PANTHER" id="PTHR47245">
    <property type="entry name" value="PEPTIDYLPROLYL ISOMERASE"/>
    <property type="match status" value="1"/>
</dbReference>
<keyword evidence="5" id="KW-0812">Transmembrane</keyword>
<accession>A0A2K9LJP6</accession>
<feature type="transmembrane region" description="Helical" evidence="5">
    <location>
        <begin position="7"/>
        <end position="25"/>
    </location>
</feature>
<keyword evidence="8" id="KW-1185">Reference proteome</keyword>
<sequence>MKLLKEPFFHFVVIGALLFVTYLWVNPASMADDAEIVVDAGRIEQLSARFERTWNRKPSEEELKGIIDNFIVEEILYRQALAMGLDSNDSVIRRRLRQKLEFLTMEAISLEEPSEADLQHYLEEKPELFQTAARFSFEQVYINTDQPENNWKAQVDVVKEQLHKGEQVAGSRSLIPVQFEQVTDFEINRIFGNGFAEHLAEVPLNQWSEPLQSGLGVHLVRISAYQPATLPPLAAVQKEVLREWRNSRNQQMKAQLLEQLRTNYTIVIESERRSSQEGRS</sequence>
<evidence type="ECO:0000313" key="7">
    <source>
        <dbReference type="EMBL" id="AUM11004.1"/>
    </source>
</evidence>
<feature type="domain" description="PpiC" evidence="6">
    <location>
        <begin position="113"/>
        <end position="237"/>
    </location>
</feature>
<dbReference type="InterPro" id="IPR000297">
    <property type="entry name" value="PPIase_PpiC"/>
</dbReference>
<name>A0A2K9LJP6_9GAMM</name>
<dbReference type="OrthoDB" id="196786at2"/>
<protein>
    <recommendedName>
        <fullName evidence="3">peptidylprolyl isomerase</fullName>
        <ecNumber evidence="3">5.2.1.8</ecNumber>
    </recommendedName>
</protein>
<proteinExistence type="inferred from homology"/>
<dbReference type="Proteomes" id="UP000235116">
    <property type="component" value="Chromosome"/>
</dbReference>
<evidence type="ECO:0000256" key="5">
    <source>
        <dbReference type="SAM" id="Phobius"/>
    </source>
</evidence>
<dbReference type="RefSeq" id="WP_101892350.1">
    <property type="nucleotide sequence ID" value="NZ_CP022684.1"/>
</dbReference>
<comment type="catalytic activity">
    <reaction evidence="1">
        <text>[protein]-peptidylproline (omega=180) = [protein]-peptidylproline (omega=0)</text>
        <dbReference type="Rhea" id="RHEA:16237"/>
        <dbReference type="Rhea" id="RHEA-COMP:10747"/>
        <dbReference type="Rhea" id="RHEA-COMP:10748"/>
        <dbReference type="ChEBI" id="CHEBI:83833"/>
        <dbReference type="ChEBI" id="CHEBI:83834"/>
        <dbReference type="EC" id="5.2.1.8"/>
    </reaction>
</comment>
<dbReference type="EC" id="5.2.1.8" evidence="3"/>
<dbReference type="EMBL" id="CP022684">
    <property type="protein sequence ID" value="AUM11004.1"/>
    <property type="molecule type" value="Genomic_DNA"/>
</dbReference>
<evidence type="ECO:0000259" key="6">
    <source>
        <dbReference type="Pfam" id="PF13145"/>
    </source>
</evidence>
<keyword evidence="4" id="KW-0413">Isomerase</keyword>
<dbReference type="GO" id="GO:0003755">
    <property type="term" value="F:peptidyl-prolyl cis-trans isomerase activity"/>
    <property type="evidence" value="ECO:0007669"/>
    <property type="project" value="UniProtKB-KW"/>
</dbReference>
<evidence type="ECO:0000256" key="2">
    <source>
        <dbReference type="ARBA" id="ARBA00007656"/>
    </source>
</evidence>
<keyword evidence="5" id="KW-0472">Membrane</keyword>
<evidence type="ECO:0000256" key="3">
    <source>
        <dbReference type="ARBA" id="ARBA00013194"/>
    </source>
</evidence>
<evidence type="ECO:0000256" key="4">
    <source>
        <dbReference type="ARBA" id="ARBA00023110"/>
    </source>
</evidence>
<keyword evidence="4" id="KW-0697">Rotamase</keyword>